<dbReference type="Pfam" id="PF18798">
    <property type="entry name" value="LPD3"/>
    <property type="match status" value="1"/>
</dbReference>
<feature type="domain" description="Helicase ATP-binding" evidence="4">
    <location>
        <begin position="1705"/>
        <end position="1932"/>
    </location>
</feature>
<keyword evidence="7" id="KW-1185">Reference proteome</keyword>
<dbReference type="eggNOG" id="COG0553">
    <property type="taxonomic scope" value="Bacteria"/>
</dbReference>
<evidence type="ECO:0000259" key="4">
    <source>
        <dbReference type="PROSITE" id="PS51192"/>
    </source>
</evidence>
<dbReference type="Pfam" id="PF00990">
    <property type="entry name" value="GGDEF"/>
    <property type="match status" value="1"/>
</dbReference>
<dbReference type="EMBL" id="AFGF01000107">
    <property type="protein sequence ID" value="EGO63488.1"/>
    <property type="molecule type" value="Genomic_DNA"/>
</dbReference>
<dbReference type="GO" id="GO:0003677">
    <property type="term" value="F:DNA binding"/>
    <property type="evidence" value="ECO:0007669"/>
    <property type="project" value="InterPro"/>
</dbReference>
<evidence type="ECO:0000256" key="2">
    <source>
        <dbReference type="SAM" id="MobiDB-lite"/>
    </source>
</evidence>
<feature type="compositionally biased region" description="Low complexity" evidence="2">
    <location>
        <begin position="1326"/>
        <end position="1346"/>
    </location>
</feature>
<gene>
    <name evidence="6" type="ORF">ALO_12301</name>
</gene>
<feature type="region of interest" description="Disordered" evidence="2">
    <location>
        <begin position="938"/>
        <end position="959"/>
    </location>
</feature>
<dbReference type="PROSITE" id="PS50887">
    <property type="entry name" value="GGDEF"/>
    <property type="match status" value="1"/>
</dbReference>
<dbReference type="Proteomes" id="UP000003240">
    <property type="component" value="Unassembled WGS sequence"/>
</dbReference>
<dbReference type="GO" id="GO:0008168">
    <property type="term" value="F:methyltransferase activity"/>
    <property type="evidence" value="ECO:0007669"/>
    <property type="project" value="UniProtKB-KW"/>
</dbReference>
<feature type="compositionally biased region" description="Polar residues" evidence="2">
    <location>
        <begin position="1347"/>
        <end position="1362"/>
    </location>
</feature>
<dbReference type="Pfam" id="PF13871">
    <property type="entry name" value="Helicase_C_4"/>
    <property type="match status" value="1"/>
</dbReference>
<feature type="region of interest" description="Disordered" evidence="2">
    <location>
        <begin position="2525"/>
        <end position="2558"/>
    </location>
</feature>
<dbReference type="InterPro" id="IPR029787">
    <property type="entry name" value="Nucleotide_cyclase"/>
</dbReference>
<dbReference type="InterPro" id="IPR049522">
    <property type="entry name" value="ART-PolyVal_dom"/>
</dbReference>
<organism evidence="6 7">
    <name type="scientific">Acetonema longum DSM 6540</name>
    <dbReference type="NCBI Taxonomy" id="1009370"/>
    <lineage>
        <taxon>Bacteria</taxon>
        <taxon>Bacillati</taxon>
        <taxon>Bacillota</taxon>
        <taxon>Negativicutes</taxon>
        <taxon>Acetonemataceae</taxon>
        <taxon>Acetonema</taxon>
    </lineage>
</organism>
<dbReference type="InterPro" id="IPR029063">
    <property type="entry name" value="SAM-dependent_MTases_sf"/>
</dbReference>
<feature type="domain" description="Helicase C-terminal" evidence="5">
    <location>
        <begin position="2087"/>
        <end position="2246"/>
    </location>
</feature>
<dbReference type="SMART" id="SM00267">
    <property type="entry name" value="GGDEF"/>
    <property type="match status" value="1"/>
</dbReference>
<dbReference type="PANTHER" id="PTHR34491">
    <property type="entry name" value="A-TYPE INCLUSION PROTEIN, PUTATIVE-RELATED"/>
    <property type="match status" value="1"/>
</dbReference>
<evidence type="ECO:0000313" key="6">
    <source>
        <dbReference type="EMBL" id="EGO63488.1"/>
    </source>
</evidence>
<feature type="region of interest" description="Disordered" evidence="2">
    <location>
        <begin position="1543"/>
        <end position="1638"/>
    </location>
</feature>
<accession>F7NK47</accession>
<feature type="domain" description="GGDEF" evidence="3">
    <location>
        <begin position="1116"/>
        <end position="1263"/>
    </location>
</feature>
<feature type="region of interest" description="Disordered" evidence="2">
    <location>
        <begin position="3203"/>
        <end position="3224"/>
    </location>
</feature>
<dbReference type="SUPFAM" id="SSF52540">
    <property type="entry name" value="P-loop containing nucleoside triphosphate hydrolases"/>
    <property type="match status" value="1"/>
</dbReference>
<dbReference type="GO" id="GO:0016787">
    <property type="term" value="F:hydrolase activity"/>
    <property type="evidence" value="ECO:0007669"/>
    <property type="project" value="InterPro"/>
</dbReference>
<dbReference type="STRING" id="1009370.ALO_12301"/>
<dbReference type="InterPro" id="IPR014001">
    <property type="entry name" value="Helicase_ATP-bd"/>
</dbReference>
<dbReference type="Pfam" id="PF04851">
    <property type="entry name" value="ResIII"/>
    <property type="match status" value="1"/>
</dbReference>
<dbReference type="PROSITE" id="PS51194">
    <property type="entry name" value="HELICASE_CTER"/>
    <property type="match status" value="1"/>
</dbReference>
<keyword evidence="1" id="KW-0175">Coiled coil</keyword>
<dbReference type="InterPro" id="IPR002052">
    <property type="entry name" value="DNA_methylase_N6_adenine_CS"/>
</dbReference>
<dbReference type="SMART" id="SM00487">
    <property type="entry name" value="DEXDc"/>
    <property type="match status" value="1"/>
</dbReference>
<evidence type="ECO:0000313" key="7">
    <source>
        <dbReference type="Proteomes" id="UP000003240"/>
    </source>
</evidence>
<evidence type="ECO:0000259" key="5">
    <source>
        <dbReference type="PROSITE" id="PS51194"/>
    </source>
</evidence>
<evidence type="ECO:0000256" key="1">
    <source>
        <dbReference type="SAM" id="Coils"/>
    </source>
</evidence>
<feature type="region of interest" description="Disordered" evidence="2">
    <location>
        <begin position="969"/>
        <end position="988"/>
    </location>
</feature>
<dbReference type="InterPro" id="IPR027417">
    <property type="entry name" value="P-loop_NTPase"/>
</dbReference>
<dbReference type="InterPro" id="IPR043128">
    <property type="entry name" value="Rev_trsase/Diguanyl_cyclase"/>
</dbReference>
<dbReference type="InterPro" id="IPR006935">
    <property type="entry name" value="Helicase/UvrB_N"/>
</dbReference>
<dbReference type="PROSITE" id="PS51192">
    <property type="entry name" value="HELICASE_ATP_BIND_1"/>
    <property type="match status" value="1"/>
</dbReference>
<feature type="coiled-coil region" evidence="1">
    <location>
        <begin position="1832"/>
        <end position="1891"/>
    </location>
</feature>
<feature type="region of interest" description="Disordered" evidence="2">
    <location>
        <begin position="1276"/>
        <end position="1363"/>
    </location>
</feature>
<dbReference type="InterPro" id="IPR001650">
    <property type="entry name" value="Helicase_C-like"/>
</dbReference>
<dbReference type="InterPro" id="IPR026937">
    <property type="entry name" value="SBNO_Helicase_C_dom"/>
</dbReference>
<name>F7NK47_9FIRM</name>
<sequence>MQADYQTQPSDIDSVINNYNGAAAQQSKPLINLPASSGPAEQGNIDLSNRPVVRNADGSISTVRSMSINMDGREVLIPTVSDDGRILTENEAVDQYIKTGQHLGKFDTPEAATDYAKKLHDQQDEMYSQRPASLDDFDFQSTPVPPKRATNDFIAGFGQAQSGYGTGMRYMSNALNAPDLVSDIVKTTASPVIAGIAALTEKEKQVKPIPAPQPGSFTHWLENKGQEWEQSGRETYEKYKSDDLTEEDRERLGPIQSALVETWTDVQRNIPFTITNLPLNAIPVVGTPLAAMAEASVEAGNRYDEDYKLYYDEGMRQGMSLKDADEYARGQAVNRADKVMVGNTALLAVTNKLEWGLFTRGAGPIAKRFGGRLAKQWDKLSPGAKVAATLIANGLSESVMEELPQSNIQRYVTGEGMDWNPFSDENFREMRSAFAIGAVSAGVGAAGRGVMDSRRRSGVTKELQTLSGGAVDPVTQKQVENAERELQNQITANFDLARQGEKAIKQGKTEQETQKGQFMIDLATKNLSQMDAQYGIFNEAGKINITNSTIAKAGVDYGVFKITPQEQQQEQVQDEQQQGPSLNDEDFFRLATEFNANQASQATEDQTPAPVSIPQPQVVEFSDARQAEQFGQANPAWRRYNVGGVQYFQAPSPGVTPSIPGGDPGTSIEIPSGSGITLTQAREQIPQSVDGMTNAQRFAVEKSMDNAARAGDYRAAAGMARQLGSEQLARKYEEADSEEQITRALNSRNYQEAARLAQAKGDAARAQRFISLGELIANTPQQQTFAKQGQPGEANTNAALFREQRRMAQAYQNLSGDEQYFLDILRSYNVSLDAVRDEITGEINSRIQQEVRLLKQEAAEGGVELISKQDGEGKVRASTNPDWYRQLYPMNNQKYHDLAVSILRGSRRHWSVDETISDEFSALEATVNAIETTRENINQQVPEWVQPSVAGGTGGNRDLRGAAEQFQSFGRSSIESEESRAAQSRKQKQVEEALRSEALRKKMDTPEGRAQVEKLPDHIRTALKERQQQEQGESQVQKAKPFLAQTEVDRQQERQELAAELVSQGMSEDHAQQTANSFIERRKAPRVVDETIGYQVKGQFTPTVERAWDEFKANGRQFAFANVDFLNLGGLNGVAGNEAADKHLRVITKIVSDEVGAVADHAQYFRWGGDEWRILTPDISKETLDTALQRAQAQIADYAKSNGLDKLMHGKKTHLQTGIGIHYAADEFNGYPSYQNMISDSELAVLNKKNQLFAELEKQLKEQGGNSNVIRVETESVGSGASGEQSGRTGQGNQETESGNRQKENNISESKSGSRPVNEAEPSIKQQGAQQTVQQSEQQSVQQTEQLPESGNNITGFDGSQANRDRLRNQLLELTGKKPKQKKLNIVDDSDAALAQAMKELQSELSKISSNPVFNPTLMGAAFKVGAIHMQRGINNFSDWSATMVDTVGERIRPYLKSVWNSITAWPEDVKYNDRVANSLFEYAGILYQDGVTNQTGMEQRIQEDLGADFVPMVKAAFSGVSEWPGFEGGSQYGERGRENLERDNATVPNRDGVGPEVLRNESAGNRRGDGQGSEETGETGDRQPGNRRVPSGGAARGGSERNQGVRGGTAVDQERAAGSELPGGSSLFSDEGVQSDPSATKGLAAIAADRTETETGGTSLASKLEAQKKAESIPVKVANLENIRKTLPFLMPEQQNDVLFAEERFSKPDGYGVLFTNGTGTGKTFTGIGIVKRFARQGKNNILIVAPNDKIIAGWIDAGKNMGLDITKLEDTKSAGKGIVITTYANLGQNQELAKRHWDLVVPDESHYLSSSEQGDITGAASALRAITLHRNGYRQRFDDLERDLVEKERSAYEELRNFKPGTKEEREQYDALEKKSRDLSTGIENLRKERYEEWDAVPPEKRSRVVFLSATPFAYVKNVEYAEGYLFGYGQDTDEYRGYNQPDSRENFFITHFGYRMRYNRLTSPDANVDNEIMEQQFHEWLRGQGVLSGRMLTVDKDYDRNFVLVNDAIGGKIDEGLNWLWEAEDRKYSPLYDFIDDQFAYHQKMYLLESIKAKHAVGLVKDYLKQGKKVVLFHDFNKGGGFHPFRPEFIPEDLRSLYHEFTAKRPDLLKLDLSELLSPIEQVKQSFGEDAMFFNGTIPKKVRGKNVDLFNDDDSGKDLIVVQSDAGREGISLHDRTGKHQRVLINLGMPVRPTAAIQIEGRIYRTGQMSDAIFRYLNTGTTFERLAFATKIAERASTAENLALGGEARRLKDSFIEAYEMSGEFPAGMDAEGTGGKAKDRANRREMTEFQRAKSYYFSQQKKTSQNKSAEGNDYYATPEPIGYKMVEWANMKPGERAMEPSAGHGAIARFFPGHADHVMIEPSLQLGPRAVMVSPAKLVSNRFEDYHIINKFNAVVMNPPYGHGGKTAIEHLGKAYKHLYDGGRIVALLPDGGLADKRLNAWYDSEEATGAYPVAEIKLPSVTFERAGTGVRTKIVVIEKHIDAAGTEEIDNRHIDLSDAETIGELFDRIETISLPDRLQVQSARSATSPISSQSRETESATEEATQEDNYSKHEFRHTKNKNLIYIAKAKKYLRDNFDQHMNIAKRHDGWWNSWEKGDAVKGFAFNTDADRKAFIEESSSALREAKFSSDAGIIDNAESVDPTTNEQRIIDLANNLGAKAEIIDHADTSLRGFYMDGTLYLNRNGNLSLEWTLGHEFTHWLAENRPGVYKAMRSAVSKVTDAQVDAYRRRLGERGKAMDREAVIEEMIGDEVGNGFGSESLWEKIQKKSPALFKRIVQSVQEWLQFLTGKRSYRNSGLTREQISEIEAVLPDIVIRSLKDSGYEVGTAGKTAASQDKKFAPAPKGVKHVNIAGIPAEMLKESWVRSWAEHFWDTVGVKSPFFRSWFGDWRVNDQTHVPITTITGTEATQSKNVKAAAKEATAWAKKQPEFRGERKNKDTGWDINISKAVLNETSYYAITNGKIDSVKAIASIPDIVENAILVSTETNRHDVPEVPFVHTFVAPLSIGNNDYLTELTVKETLKGKQAYHLNAIKITPLDSHVLGRNKSAPGLSEKTNGVSANTVADLLNLVKPPTGTNYGKSSAVVDKQGMPLIVYHGTKQSFSTFDPQKIESEDGFFFTTNRDTAKEYGNIIPAYLNIKNPYRYTNKQWQNGEGFDLKQAKEAGFDGAIIKGQDGGDTYIAFYSNQIKSATDNIGTFDSSNPDIRYSGGGQPQRSKQSYTPKEIMDNINTFSRETLIDLLEQIDPNGVWSDADNAAEGYDPITLRESRDYVRQKFDDMNMLEQQVRKRGYKLLIDADKVRFSKDAQLPDKLTFSKVTQKGDNYKKLIQALNERNWTREEKPDGTIIYTKPTPQKEPIQKKPVAGDRFTFQNEETQRRAEKAMQGVIGAKESTSIKDSLKSAWDLLKRKFGREYEHMPHTAEFSEIRFALQKLQQQKGVANDKVIRILDDITKNLSKDEYYHFSLKVLLDDLQHEEGSLPFGLTKETLPVEQERLDEHIAANYPNVTKAVEQRKEVWSDIKDRYIAVMKKIGFNVENKFAREDYYRHQVLAYMDQKRIAGIGQKLKAPTNRGWLRRREGSEKDINLNYMEAEFEVMRDMLYDMEVAKTIKLVDDQYNIIDRLKAEALTMNDQNVMQVFRDMVEEFGIVSDDMTVESMARKMYKQTLNRKQAMAFAKLSELAAKDELPYGPNNKYQDVVENLAQEYFARKESSDAQGMEDAVADKLQDQEQNHAKLMEYAAYLLKEQGGKPGSGAAAMLFRGIQDKKQFVRGALGERYVTWRDLIPEGYSEWRPREGNVFFRARTVPEQMVEKLMSESLNSLGVSPEQLKTALIIGGRREGYIVKEEIAATLEKMTPDFVNDTGTKWSQYVITPWKIWQLTSPSRIIKYNLRNMTSDLDAVLAGNPSSLRKVSQSMKDLNRYFYGDGEMTNELREWFERGGMQTLLQVQEIGDINKLKLFIRFSEQKDGLENALKTGAAKVWDGYWGRARKVTDLREALLRYANYLEYLEQIESNKGRPKNFGASMSEEVMALSDNRDKAFKLANELLGDYNAVSVAGKELRKHLIPFWSWTEVNAKRYINLFRNCASNEGIAKTVGKRLLTKAAVYSPYLAVQVGEFAVKATGMWILLQMYNFALWPDEEKELPPNIAGQPHIILGRDADGKVMYFNRLGAFADFLEWFGLDTPVKTVTDYLNGKKTIAEIAGDMVKNPVNKFVQGITPTIKTTGELLIGRRLFPDVFKPRRIRDYPEYIFDSFGLGDEYRLAADKPHPRYDVMKFLLYKTEPDKTAYYNIMEEKNRFLKSIGKGGDGDYMSDQSEAIRNYKMALRYGDKKIAAKYLMEYKALGGTKQSLATALANMSPLAGLTRDQRKKFLQGLSGEDKAELLKAERYYKTVLLGGFRSRKTSSGTEKVTIPWNVDLPNKKR</sequence>
<dbReference type="SUPFAM" id="SSF53335">
    <property type="entry name" value="S-adenosyl-L-methionine-dependent methyltransferases"/>
    <property type="match status" value="1"/>
</dbReference>
<dbReference type="eggNOG" id="COG0827">
    <property type="taxonomic scope" value="Bacteria"/>
</dbReference>
<dbReference type="InterPro" id="IPR040824">
    <property type="entry name" value="LPD3"/>
</dbReference>
<feature type="compositionally biased region" description="Polar residues" evidence="2">
    <location>
        <begin position="1276"/>
        <end position="1297"/>
    </location>
</feature>
<reference evidence="6 7" key="1">
    <citation type="journal article" date="2011" name="EMBO J.">
        <title>Structural diversity of bacterial flagellar motors.</title>
        <authorList>
            <person name="Chen S."/>
            <person name="Beeby M."/>
            <person name="Murphy G.E."/>
            <person name="Leadbetter J.R."/>
            <person name="Hendrixson D.R."/>
            <person name="Briegel A."/>
            <person name="Li Z."/>
            <person name="Shi J."/>
            <person name="Tocheva E.I."/>
            <person name="Muller A."/>
            <person name="Dobro M.J."/>
            <person name="Jensen G.J."/>
        </authorList>
    </citation>
    <scope>NUCLEOTIDE SEQUENCE [LARGE SCALE GENOMIC DNA]</scope>
    <source>
        <strain evidence="6 7">DSM 6540</strain>
    </source>
</reference>
<dbReference type="PANTHER" id="PTHR34491:SF156">
    <property type="entry name" value="KINESIN MOTOR DOMAIN-CONTAINING PROTEIN"/>
    <property type="match status" value="1"/>
</dbReference>
<keyword evidence="6" id="KW-0489">Methyltransferase</keyword>
<dbReference type="Gene3D" id="3.30.70.270">
    <property type="match status" value="1"/>
</dbReference>
<feature type="compositionally biased region" description="Polar residues" evidence="2">
    <location>
        <begin position="2525"/>
        <end position="2535"/>
    </location>
</feature>
<proteinExistence type="predicted"/>
<dbReference type="Pfam" id="PF18760">
    <property type="entry name" value="ART-PolyVal"/>
    <property type="match status" value="1"/>
</dbReference>
<evidence type="ECO:0000259" key="3">
    <source>
        <dbReference type="PROSITE" id="PS50887"/>
    </source>
</evidence>
<dbReference type="GO" id="GO:0032259">
    <property type="term" value="P:methylation"/>
    <property type="evidence" value="ECO:0007669"/>
    <property type="project" value="UniProtKB-KW"/>
</dbReference>
<dbReference type="PROSITE" id="PS00092">
    <property type="entry name" value="N6_MTASE"/>
    <property type="match status" value="1"/>
</dbReference>
<comment type="caution">
    <text evidence="6">The sequence shown here is derived from an EMBL/GenBank/DDBJ whole genome shotgun (WGS) entry which is preliminary data.</text>
</comment>
<dbReference type="SMART" id="SM00490">
    <property type="entry name" value="HELICc"/>
    <property type="match status" value="1"/>
</dbReference>
<dbReference type="Gene3D" id="3.40.50.150">
    <property type="entry name" value="Vaccinia Virus protein VP39"/>
    <property type="match status" value="1"/>
</dbReference>
<protein>
    <submittedName>
        <fullName evidence="6">Putative methyltransferase type 11</fullName>
    </submittedName>
</protein>
<dbReference type="SUPFAM" id="SSF55073">
    <property type="entry name" value="Nucleotide cyclase"/>
    <property type="match status" value="1"/>
</dbReference>
<dbReference type="GO" id="GO:0005524">
    <property type="term" value="F:ATP binding"/>
    <property type="evidence" value="ECO:0007669"/>
    <property type="project" value="InterPro"/>
</dbReference>
<keyword evidence="6" id="KW-0808">Transferase</keyword>
<dbReference type="Gene3D" id="3.40.50.300">
    <property type="entry name" value="P-loop containing nucleotide triphosphate hydrolases"/>
    <property type="match status" value="2"/>
</dbReference>
<dbReference type="InterPro" id="IPR000160">
    <property type="entry name" value="GGDEF_dom"/>
</dbReference>